<dbReference type="Pfam" id="PF00535">
    <property type="entry name" value="Glycos_transf_2"/>
    <property type="match status" value="1"/>
</dbReference>
<dbReference type="RefSeq" id="WP_157567280.1">
    <property type="nucleotide sequence ID" value="NZ_WPIK01000009.1"/>
</dbReference>
<sequence length="287" mass="33399">MDNYRLSIALVTRNRPDLLETCLKSLYQQPHIWSEIVISDDSSTEEFILQNRNLSNRYDAKYLEGPKKGLYANRNFVAKSCGGTHIRTMDDDHTFPQDHLKICLDKIAEDPDAIWVIGEYNTTETPLPPPHPVPSEIHPRGFSITPKDPQNSRAISCGASIYPQKVITSNILNNEDFKFGSVYLEYGSRLKYLGFRIRHISETYVIHNFNFNTRSYNNDTEILNSNIYAMLTLSFVYEPTVINKFYTISQLTYYLTKDYQVVKKLIGENWKRVQLLKIKLRDFKHLN</sequence>
<dbReference type="EMBL" id="WPIK01000009">
    <property type="protein sequence ID" value="MVN22239.1"/>
    <property type="molecule type" value="Genomic_DNA"/>
</dbReference>
<accession>A0A7K1SY42</accession>
<proteinExistence type="predicted"/>
<protein>
    <submittedName>
        <fullName evidence="2">Glycosyltransferase</fullName>
    </submittedName>
</protein>
<organism evidence="2 3">
    <name type="scientific">Mucilaginibacter arboris</name>
    <dbReference type="NCBI Taxonomy" id="2682090"/>
    <lineage>
        <taxon>Bacteria</taxon>
        <taxon>Pseudomonadati</taxon>
        <taxon>Bacteroidota</taxon>
        <taxon>Sphingobacteriia</taxon>
        <taxon>Sphingobacteriales</taxon>
        <taxon>Sphingobacteriaceae</taxon>
        <taxon>Mucilaginibacter</taxon>
    </lineage>
</organism>
<dbReference type="InterPro" id="IPR001173">
    <property type="entry name" value="Glyco_trans_2-like"/>
</dbReference>
<dbReference type="GO" id="GO:0016758">
    <property type="term" value="F:hexosyltransferase activity"/>
    <property type="evidence" value="ECO:0007669"/>
    <property type="project" value="UniProtKB-ARBA"/>
</dbReference>
<dbReference type="Proteomes" id="UP000462014">
    <property type="component" value="Unassembled WGS sequence"/>
</dbReference>
<evidence type="ECO:0000259" key="1">
    <source>
        <dbReference type="Pfam" id="PF00535"/>
    </source>
</evidence>
<keyword evidence="3" id="KW-1185">Reference proteome</keyword>
<dbReference type="AlphaFoldDB" id="A0A7K1SY42"/>
<evidence type="ECO:0000313" key="2">
    <source>
        <dbReference type="EMBL" id="MVN22239.1"/>
    </source>
</evidence>
<dbReference type="PANTHER" id="PTHR22916:SF3">
    <property type="entry name" value="UDP-GLCNAC:BETAGAL BETA-1,3-N-ACETYLGLUCOSAMINYLTRANSFERASE-LIKE PROTEIN 1"/>
    <property type="match status" value="1"/>
</dbReference>
<comment type="caution">
    <text evidence="2">The sequence shown here is derived from an EMBL/GenBank/DDBJ whole genome shotgun (WGS) entry which is preliminary data.</text>
</comment>
<dbReference type="SUPFAM" id="SSF53448">
    <property type="entry name" value="Nucleotide-diphospho-sugar transferases"/>
    <property type="match status" value="1"/>
</dbReference>
<dbReference type="PANTHER" id="PTHR22916">
    <property type="entry name" value="GLYCOSYLTRANSFERASE"/>
    <property type="match status" value="1"/>
</dbReference>
<evidence type="ECO:0000313" key="3">
    <source>
        <dbReference type="Proteomes" id="UP000462014"/>
    </source>
</evidence>
<dbReference type="InterPro" id="IPR029044">
    <property type="entry name" value="Nucleotide-diphossugar_trans"/>
</dbReference>
<reference evidence="2 3" key="1">
    <citation type="submission" date="2019-12" db="EMBL/GenBank/DDBJ databases">
        <title>Mucilaginibacter sp. HMF7410 genome sequencing and assembly.</title>
        <authorList>
            <person name="Kang H."/>
            <person name="Cha I."/>
            <person name="Kim H."/>
            <person name="Joh K."/>
        </authorList>
    </citation>
    <scope>NUCLEOTIDE SEQUENCE [LARGE SCALE GENOMIC DNA]</scope>
    <source>
        <strain evidence="2 3">HMF7410</strain>
    </source>
</reference>
<dbReference type="Gene3D" id="3.90.550.10">
    <property type="entry name" value="Spore Coat Polysaccharide Biosynthesis Protein SpsA, Chain A"/>
    <property type="match status" value="1"/>
</dbReference>
<gene>
    <name evidence="2" type="ORF">GO621_11920</name>
</gene>
<keyword evidence="2" id="KW-0808">Transferase</keyword>
<name>A0A7K1SY42_9SPHI</name>
<dbReference type="CDD" id="cd00761">
    <property type="entry name" value="Glyco_tranf_GTA_type"/>
    <property type="match status" value="1"/>
</dbReference>
<feature type="domain" description="Glycosyltransferase 2-like" evidence="1">
    <location>
        <begin position="7"/>
        <end position="166"/>
    </location>
</feature>